<dbReference type="Gene3D" id="3.90.550.10">
    <property type="entry name" value="Spore Coat Polysaccharide Biosynthesis Protein SpsA, Chain A"/>
    <property type="match status" value="1"/>
</dbReference>
<dbReference type="PANTHER" id="PTHR43685:SF2">
    <property type="entry name" value="GLYCOSYLTRANSFERASE 2-LIKE DOMAIN-CONTAINING PROTEIN"/>
    <property type="match status" value="1"/>
</dbReference>
<dbReference type="RefSeq" id="WP_139264882.1">
    <property type="nucleotide sequence ID" value="NZ_FQZU01000046.1"/>
</dbReference>
<dbReference type="EMBL" id="FQZU01000046">
    <property type="protein sequence ID" value="SHL11653.1"/>
    <property type="molecule type" value="Genomic_DNA"/>
</dbReference>
<dbReference type="OrthoDB" id="5291101at2"/>
<dbReference type="InterPro" id="IPR050834">
    <property type="entry name" value="Glycosyltransf_2"/>
</dbReference>
<dbReference type="PANTHER" id="PTHR43685">
    <property type="entry name" value="GLYCOSYLTRANSFERASE"/>
    <property type="match status" value="1"/>
</dbReference>
<dbReference type="GO" id="GO:0016740">
    <property type="term" value="F:transferase activity"/>
    <property type="evidence" value="ECO:0007669"/>
    <property type="project" value="UniProtKB-KW"/>
</dbReference>
<feature type="domain" description="Glycosyltransferase 2-like" evidence="1">
    <location>
        <begin position="12"/>
        <end position="140"/>
    </location>
</feature>
<organism evidence="2 3">
    <name type="scientific">Desulfatibacillum alkenivorans DSM 16219</name>
    <dbReference type="NCBI Taxonomy" id="1121393"/>
    <lineage>
        <taxon>Bacteria</taxon>
        <taxon>Pseudomonadati</taxon>
        <taxon>Thermodesulfobacteriota</taxon>
        <taxon>Desulfobacteria</taxon>
        <taxon>Desulfobacterales</taxon>
        <taxon>Desulfatibacillaceae</taxon>
        <taxon>Desulfatibacillum</taxon>
    </lineage>
</organism>
<evidence type="ECO:0000259" key="1">
    <source>
        <dbReference type="Pfam" id="PF00535"/>
    </source>
</evidence>
<proteinExistence type="predicted"/>
<keyword evidence="2" id="KW-0808">Transferase</keyword>
<gene>
    <name evidence="2" type="ORF">SAMN02745216_04643</name>
</gene>
<accession>A0A1M6Y0L9</accession>
<dbReference type="AlphaFoldDB" id="A0A1M6Y0L9"/>
<dbReference type="STRING" id="1121393.SAMN02745216_04643"/>
<dbReference type="Pfam" id="PF00535">
    <property type="entry name" value="Glycos_transf_2"/>
    <property type="match status" value="1"/>
</dbReference>
<keyword evidence="3" id="KW-1185">Reference proteome</keyword>
<protein>
    <submittedName>
        <fullName evidence="2">Glycosyl transferase family 2</fullName>
    </submittedName>
</protein>
<reference evidence="3" key="1">
    <citation type="submission" date="2016-11" db="EMBL/GenBank/DDBJ databases">
        <authorList>
            <person name="Varghese N."/>
            <person name="Submissions S."/>
        </authorList>
    </citation>
    <scope>NUCLEOTIDE SEQUENCE [LARGE SCALE GENOMIC DNA]</scope>
    <source>
        <strain evidence="3">DSM 16219</strain>
    </source>
</reference>
<dbReference type="InterPro" id="IPR029044">
    <property type="entry name" value="Nucleotide-diphossugar_trans"/>
</dbReference>
<dbReference type="InterPro" id="IPR001173">
    <property type="entry name" value="Glyco_trans_2-like"/>
</dbReference>
<evidence type="ECO:0000313" key="3">
    <source>
        <dbReference type="Proteomes" id="UP000183994"/>
    </source>
</evidence>
<evidence type="ECO:0000313" key="2">
    <source>
        <dbReference type="EMBL" id="SHL11653.1"/>
    </source>
</evidence>
<dbReference type="Proteomes" id="UP000183994">
    <property type="component" value="Unassembled WGS sequence"/>
</dbReference>
<dbReference type="SUPFAM" id="SSF53448">
    <property type="entry name" value="Nucleotide-diphospho-sugar transferases"/>
    <property type="match status" value="1"/>
</dbReference>
<name>A0A1M6Y0L9_9BACT</name>
<sequence length="339" mass="38469">MNKDAQNQFKASVIIPVFNGQDCIANAIESILEQSGPEVEIVVVNDGSTDGTGDICRSYAEKKQIVYQEQENLGRSRARNAGLKVARGEYIAFLDADDEALPGSLNQRAEALDMHPEVSVVYSNFVVFESPGRPPYHWVRPEDLSFLKSSSNAEHAPVYLIGTDYCKIALENLNLLPSTITAMIRKEVFDLQGGFDESLPFAEDFDLWLRLAARCRFAFIDKPLARYNWNMEQKEKKQANNFLQRLLILQKFKKQCAPSLAPLCSRLIGKTYMDVGLALLRNHRDPKGIGYLAKSLLHPFIYQRVFRSAPALLMEHDPQPLFHDLKRIAHYVQALIRIR</sequence>